<dbReference type="InterPro" id="IPR004701">
    <property type="entry name" value="PTS_EIIA_man-typ"/>
</dbReference>
<gene>
    <name evidence="9" type="primary">manX_8</name>
    <name evidence="9" type="ORF">ERS852520_03012</name>
</gene>
<feature type="domain" description="PTS EIIA type-4" evidence="8">
    <location>
        <begin position="1"/>
        <end position="124"/>
    </location>
</feature>
<name>A0A174TLY8_ANAHA</name>
<keyword evidence="6" id="KW-0598">Phosphotransferase system</keyword>
<evidence type="ECO:0000256" key="2">
    <source>
        <dbReference type="ARBA" id="ARBA00022448"/>
    </source>
</evidence>
<dbReference type="OrthoDB" id="9799827at2"/>
<dbReference type="RefSeq" id="WP_055161933.1">
    <property type="nucleotide sequence ID" value="NZ_CZAU01000040.1"/>
</dbReference>
<dbReference type="InterPro" id="IPR033887">
    <property type="entry name" value="PTS_IIA_man"/>
</dbReference>
<dbReference type="Pfam" id="PF03610">
    <property type="entry name" value="EIIA-man"/>
    <property type="match status" value="1"/>
</dbReference>
<dbReference type="CDD" id="cd00006">
    <property type="entry name" value="PTS_IIA_man"/>
    <property type="match status" value="1"/>
</dbReference>
<dbReference type="PANTHER" id="PTHR33799:SF1">
    <property type="entry name" value="PTS SYSTEM MANNOSE-SPECIFIC EIIAB COMPONENT-RELATED"/>
    <property type="match status" value="1"/>
</dbReference>
<evidence type="ECO:0000313" key="9">
    <source>
        <dbReference type="EMBL" id="CUQ08605.1"/>
    </source>
</evidence>
<dbReference type="GO" id="GO:0016301">
    <property type="term" value="F:kinase activity"/>
    <property type="evidence" value="ECO:0007669"/>
    <property type="project" value="UniProtKB-KW"/>
</dbReference>
<dbReference type="Gene3D" id="3.40.50.510">
    <property type="entry name" value="Phosphotransferase system, mannose-type IIA component"/>
    <property type="match status" value="1"/>
</dbReference>
<evidence type="ECO:0000256" key="7">
    <source>
        <dbReference type="ARBA" id="ARBA00022777"/>
    </source>
</evidence>
<evidence type="ECO:0000313" key="10">
    <source>
        <dbReference type="Proteomes" id="UP000095564"/>
    </source>
</evidence>
<keyword evidence="3" id="KW-0963">Cytoplasm</keyword>
<keyword evidence="5" id="KW-0808">Transferase</keyword>
<comment type="subcellular location">
    <subcellularLocation>
        <location evidence="1">Cytoplasm</location>
    </subcellularLocation>
</comment>
<evidence type="ECO:0000256" key="3">
    <source>
        <dbReference type="ARBA" id="ARBA00022490"/>
    </source>
</evidence>
<dbReference type="GO" id="GO:0005737">
    <property type="term" value="C:cytoplasm"/>
    <property type="evidence" value="ECO:0007669"/>
    <property type="project" value="UniProtKB-SubCell"/>
</dbReference>
<dbReference type="EMBL" id="CZAU01000040">
    <property type="protein sequence ID" value="CUQ08605.1"/>
    <property type="molecule type" value="Genomic_DNA"/>
</dbReference>
<dbReference type="SUPFAM" id="SSF53062">
    <property type="entry name" value="PTS system fructose IIA component-like"/>
    <property type="match status" value="1"/>
</dbReference>
<dbReference type="GO" id="GO:0009401">
    <property type="term" value="P:phosphoenolpyruvate-dependent sugar phosphotransferase system"/>
    <property type="evidence" value="ECO:0007669"/>
    <property type="project" value="UniProtKB-KW"/>
</dbReference>
<keyword evidence="2" id="KW-0813">Transport</keyword>
<accession>A0A174TLY8</accession>
<dbReference type="PROSITE" id="PS51096">
    <property type="entry name" value="PTS_EIIA_TYPE_4"/>
    <property type="match status" value="1"/>
</dbReference>
<evidence type="ECO:0000256" key="1">
    <source>
        <dbReference type="ARBA" id="ARBA00004496"/>
    </source>
</evidence>
<dbReference type="Proteomes" id="UP000095564">
    <property type="component" value="Unassembled WGS sequence"/>
</dbReference>
<dbReference type="InterPro" id="IPR051471">
    <property type="entry name" value="Bacterial_PTS_sugar_comp"/>
</dbReference>
<proteinExistence type="predicted"/>
<evidence type="ECO:0000256" key="6">
    <source>
        <dbReference type="ARBA" id="ARBA00022683"/>
    </source>
</evidence>
<dbReference type="PANTHER" id="PTHR33799">
    <property type="entry name" value="PTS PERMEASE-RELATED-RELATED"/>
    <property type="match status" value="1"/>
</dbReference>
<sequence length="131" mass="14325">MIDIIIATHGNLAEGLKDAVSLVVGEQENLECIGLRHEDSIDTFIENVKELAQRTENDVLFLTDLLGASPYNATAQAMNHCRNKKIVSVSGVNLPMVIEAVFKRDTMEVTELADDLVEIASQGIAKLAFEL</sequence>
<evidence type="ECO:0000256" key="5">
    <source>
        <dbReference type="ARBA" id="ARBA00022679"/>
    </source>
</evidence>
<dbReference type="AlphaFoldDB" id="A0A174TLY8"/>
<evidence type="ECO:0000259" key="8">
    <source>
        <dbReference type="PROSITE" id="PS51096"/>
    </source>
</evidence>
<keyword evidence="7" id="KW-0418">Kinase</keyword>
<organism evidence="9 10">
    <name type="scientific">Anaerostipes hadrus</name>
    <dbReference type="NCBI Taxonomy" id="649756"/>
    <lineage>
        <taxon>Bacteria</taxon>
        <taxon>Bacillati</taxon>
        <taxon>Bacillota</taxon>
        <taxon>Clostridia</taxon>
        <taxon>Lachnospirales</taxon>
        <taxon>Lachnospiraceae</taxon>
        <taxon>Anaerostipes</taxon>
    </lineage>
</organism>
<keyword evidence="4" id="KW-0762">Sugar transport</keyword>
<evidence type="ECO:0000256" key="4">
    <source>
        <dbReference type="ARBA" id="ARBA00022597"/>
    </source>
</evidence>
<protein>
    <submittedName>
        <fullName evidence="9">EIIAB-Man</fullName>
    </submittedName>
</protein>
<dbReference type="GO" id="GO:0016020">
    <property type="term" value="C:membrane"/>
    <property type="evidence" value="ECO:0007669"/>
    <property type="project" value="InterPro"/>
</dbReference>
<reference evidence="9 10" key="1">
    <citation type="submission" date="2015-09" db="EMBL/GenBank/DDBJ databases">
        <authorList>
            <consortium name="Pathogen Informatics"/>
        </authorList>
    </citation>
    <scope>NUCLEOTIDE SEQUENCE [LARGE SCALE GENOMIC DNA]</scope>
    <source>
        <strain evidence="9 10">2789STDY5834908</strain>
    </source>
</reference>
<dbReference type="InterPro" id="IPR036662">
    <property type="entry name" value="PTS_EIIA_man-typ_sf"/>
</dbReference>